<keyword evidence="2" id="KW-1185">Reference proteome</keyword>
<evidence type="ECO:0000313" key="2">
    <source>
        <dbReference type="Proteomes" id="UP001073227"/>
    </source>
</evidence>
<evidence type="ECO:0000313" key="1">
    <source>
        <dbReference type="EMBL" id="MCY0149039.1"/>
    </source>
</evidence>
<proteinExistence type="predicted"/>
<comment type="caution">
    <text evidence="1">The sequence shown here is derived from an EMBL/GenBank/DDBJ whole genome shotgun (WGS) entry which is preliminary data.</text>
</comment>
<name>A0ABT3ZBC9_9HYPH</name>
<protein>
    <recommendedName>
        <fullName evidence="3">XRE family transcriptional regulator</fullName>
    </recommendedName>
</protein>
<evidence type="ECO:0008006" key="3">
    <source>
        <dbReference type="Google" id="ProtNLM"/>
    </source>
</evidence>
<gene>
    <name evidence="1" type="ORF">OEG84_15325</name>
</gene>
<sequence>MTTKTNEPSYQLTFNDAVEIHMMLWDGWIQSRIAAKYDVNGGRISEVKNGTLHPGSKALAKELYSELV</sequence>
<dbReference type="RefSeq" id="WP_267654553.1">
    <property type="nucleotide sequence ID" value="NZ_JAOVZR010000001.1"/>
</dbReference>
<accession>A0ABT3ZBC9</accession>
<dbReference type="Proteomes" id="UP001073227">
    <property type="component" value="Unassembled WGS sequence"/>
</dbReference>
<dbReference type="EMBL" id="JAOVZR010000001">
    <property type="protein sequence ID" value="MCY0149039.1"/>
    <property type="molecule type" value="Genomic_DNA"/>
</dbReference>
<reference evidence="1" key="1">
    <citation type="submission" date="2022-10" db="EMBL/GenBank/DDBJ databases">
        <title>Hoeflea sp. G2-23, isolated from marine algae.</title>
        <authorList>
            <person name="Kristyanto S."/>
            <person name="Kim J.M."/>
            <person name="Jeon C.O."/>
        </authorList>
    </citation>
    <scope>NUCLEOTIDE SEQUENCE</scope>
    <source>
        <strain evidence="1">G2-23</strain>
    </source>
</reference>
<organism evidence="1 2">
    <name type="scientific">Hoeflea algicola</name>
    <dbReference type="NCBI Taxonomy" id="2983763"/>
    <lineage>
        <taxon>Bacteria</taxon>
        <taxon>Pseudomonadati</taxon>
        <taxon>Pseudomonadota</taxon>
        <taxon>Alphaproteobacteria</taxon>
        <taxon>Hyphomicrobiales</taxon>
        <taxon>Rhizobiaceae</taxon>
        <taxon>Hoeflea</taxon>
    </lineage>
</organism>